<dbReference type="InterPro" id="IPR036388">
    <property type="entry name" value="WH-like_DNA-bd_sf"/>
</dbReference>
<dbReference type="PROSITE" id="PS51077">
    <property type="entry name" value="HTH_ICLR"/>
    <property type="match status" value="1"/>
</dbReference>
<dbReference type="PANTHER" id="PTHR30136:SF35">
    <property type="entry name" value="HTH-TYPE TRANSCRIPTIONAL REGULATOR RV1719"/>
    <property type="match status" value="1"/>
</dbReference>
<keyword evidence="2" id="KW-0238">DNA-binding</keyword>
<evidence type="ECO:0000256" key="1">
    <source>
        <dbReference type="ARBA" id="ARBA00023015"/>
    </source>
</evidence>
<dbReference type="InterPro" id="IPR036390">
    <property type="entry name" value="WH_DNA-bd_sf"/>
</dbReference>
<dbReference type="InterPro" id="IPR029016">
    <property type="entry name" value="GAF-like_dom_sf"/>
</dbReference>
<evidence type="ECO:0000256" key="3">
    <source>
        <dbReference type="ARBA" id="ARBA00023163"/>
    </source>
</evidence>
<reference evidence="6 7" key="1">
    <citation type="submission" date="2017-10" db="EMBL/GenBank/DDBJ databases">
        <title>Genome of an Actinobacterium that displays light-enhanced growth.</title>
        <authorList>
            <person name="Maresca J.A."/>
            <person name="Hempel P."/>
            <person name="Shevchenko O."/>
            <person name="Miller K.J."/>
            <person name="Hahn M.W."/>
        </authorList>
    </citation>
    <scope>NUCLEOTIDE SEQUENCE [LARGE SCALE GENOMIC DNA]</scope>
    <source>
        <strain evidence="6 7">MWH-Mo1</strain>
    </source>
</reference>
<evidence type="ECO:0000256" key="2">
    <source>
        <dbReference type="ARBA" id="ARBA00023125"/>
    </source>
</evidence>
<dbReference type="RefSeq" id="WP_110233009.1">
    <property type="nucleotide sequence ID" value="NZ_CP023994.1"/>
</dbReference>
<dbReference type="Pfam" id="PF09339">
    <property type="entry name" value="HTH_IclR"/>
    <property type="match status" value="1"/>
</dbReference>
<dbReference type="InterPro" id="IPR050707">
    <property type="entry name" value="HTH_MetabolicPath_Reg"/>
</dbReference>
<accession>A0A2Z3RWB8</accession>
<sequence>MSKVPAADSTLRILEHLAHQRGPVPAQSIATALELPRSSVYQILTVLTERGFALHIPEERRYGLGPAAFELSSAYTRQQPLTRLGAPLLAKLVDHIGESAHLAVLHGTDVLYVVEERAPRRPSLVTDVGVRLPAHLTASGRALLSALPPAQLRALYPDSIVFTQRAGVANTGPRTYRELKALVSEAASQGYSIERGEITEGLASVGVVVKDHIGWPAAGIAVTFSAAGLTSPEALNDRINSLLPEMTATAHELSRRIHGAG</sequence>
<dbReference type="PROSITE" id="PS51078">
    <property type="entry name" value="ICLR_ED"/>
    <property type="match status" value="1"/>
</dbReference>
<evidence type="ECO:0000313" key="7">
    <source>
        <dbReference type="Proteomes" id="UP000246894"/>
    </source>
</evidence>
<dbReference type="GO" id="GO:0003677">
    <property type="term" value="F:DNA binding"/>
    <property type="evidence" value="ECO:0007669"/>
    <property type="project" value="UniProtKB-KW"/>
</dbReference>
<name>A0A2Z3RWB8_9MICO</name>
<proteinExistence type="predicted"/>
<keyword evidence="7" id="KW-1185">Reference proteome</keyword>
<feature type="domain" description="IclR-ED" evidence="5">
    <location>
        <begin position="67"/>
        <end position="259"/>
    </location>
</feature>
<protein>
    <submittedName>
        <fullName evidence="6">Pca regulon regulatory protein</fullName>
    </submittedName>
</protein>
<dbReference type="Proteomes" id="UP000246894">
    <property type="component" value="Chromosome"/>
</dbReference>
<dbReference type="InterPro" id="IPR014757">
    <property type="entry name" value="Tscrpt_reg_IclR_C"/>
</dbReference>
<keyword evidence="3" id="KW-0804">Transcription</keyword>
<evidence type="ECO:0000259" key="5">
    <source>
        <dbReference type="PROSITE" id="PS51078"/>
    </source>
</evidence>
<dbReference type="InterPro" id="IPR005471">
    <property type="entry name" value="Tscrpt_reg_IclR_N"/>
</dbReference>
<dbReference type="EMBL" id="CP023994">
    <property type="protein sequence ID" value="AWR21137.1"/>
    <property type="molecule type" value="Genomic_DNA"/>
</dbReference>
<dbReference type="GO" id="GO:0045892">
    <property type="term" value="P:negative regulation of DNA-templated transcription"/>
    <property type="evidence" value="ECO:0007669"/>
    <property type="project" value="TreeGrafter"/>
</dbReference>
<evidence type="ECO:0000259" key="4">
    <source>
        <dbReference type="PROSITE" id="PS51077"/>
    </source>
</evidence>
<dbReference type="SUPFAM" id="SSF46785">
    <property type="entry name" value="Winged helix' DNA-binding domain"/>
    <property type="match status" value="1"/>
</dbReference>
<dbReference type="SUPFAM" id="SSF55781">
    <property type="entry name" value="GAF domain-like"/>
    <property type="match status" value="1"/>
</dbReference>
<dbReference type="AlphaFoldDB" id="A0A2Z3RWB8"/>
<dbReference type="Gene3D" id="3.30.450.40">
    <property type="match status" value="1"/>
</dbReference>
<dbReference type="Pfam" id="PF01614">
    <property type="entry name" value="IclR_C"/>
    <property type="match status" value="1"/>
</dbReference>
<evidence type="ECO:0000313" key="6">
    <source>
        <dbReference type="EMBL" id="AWR21137.1"/>
    </source>
</evidence>
<organism evidence="6 7">
    <name type="scientific">Aurantimicrobium photophilum</name>
    <dbReference type="NCBI Taxonomy" id="1987356"/>
    <lineage>
        <taxon>Bacteria</taxon>
        <taxon>Bacillati</taxon>
        <taxon>Actinomycetota</taxon>
        <taxon>Actinomycetes</taxon>
        <taxon>Micrococcales</taxon>
        <taxon>Microbacteriaceae</taxon>
        <taxon>Aurantimicrobium</taxon>
    </lineage>
</organism>
<dbReference type="KEGG" id="aum:AURMO_00523"/>
<keyword evidence="1" id="KW-0805">Transcription regulation</keyword>
<dbReference type="PANTHER" id="PTHR30136">
    <property type="entry name" value="HELIX-TURN-HELIX TRANSCRIPTIONAL REGULATOR, ICLR FAMILY"/>
    <property type="match status" value="1"/>
</dbReference>
<dbReference type="Gene3D" id="1.10.10.10">
    <property type="entry name" value="Winged helix-like DNA-binding domain superfamily/Winged helix DNA-binding domain"/>
    <property type="match status" value="1"/>
</dbReference>
<dbReference type="SMART" id="SM00346">
    <property type="entry name" value="HTH_ICLR"/>
    <property type="match status" value="1"/>
</dbReference>
<feature type="domain" description="HTH iclR-type" evidence="4">
    <location>
        <begin position="4"/>
        <end position="66"/>
    </location>
</feature>
<dbReference type="OrthoDB" id="3734039at2"/>
<dbReference type="GO" id="GO:0003700">
    <property type="term" value="F:DNA-binding transcription factor activity"/>
    <property type="evidence" value="ECO:0007669"/>
    <property type="project" value="TreeGrafter"/>
</dbReference>
<gene>
    <name evidence="6" type="ORF">AURMO_00523</name>
</gene>